<keyword evidence="2" id="KW-0812">Transmembrane</keyword>
<dbReference type="EMBL" id="CP015641">
    <property type="protein sequence ID" value="ANF27392.1"/>
    <property type="molecule type" value="Genomic_DNA"/>
</dbReference>
<gene>
    <name evidence="3" type="ORF">PS273GM_20790</name>
</gene>
<evidence type="ECO:0000256" key="1">
    <source>
        <dbReference type="SAM" id="MobiDB-lite"/>
    </source>
</evidence>
<organism evidence="3 4">
    <name type="scientific">Stutzerimonas stutzeri</name>
    <name type="common">Pseudomonas stutzeri</name>
    <dbReference type="NCBI Taxonomy" id="316"/>
    <lineage>
        <taxon>Bacteria</taxon>
        <taxon>Pseudomonadati</taxon>
        <taxon>Pseudomonadota</taxon>
        <taxon>Gammaproteobacteria</taxon>
        <taxon>Pseudomonadales</taxon>
        <taxon>Pseudomonadaceae</taxon>
        <taxon>Stutzerimonas</taxon>
    </lineage>
</organism>
<evidence type="ECO:0000313" key="4">
    <source>
        <dbReference type="Proteomes" id="UP000077787"/>
    </source>
</evidence>
<reference evidence="3 4" key="1">
    <citation type="submission" date="2016-05" db="EMBL/GenBank/DDBJ databases">
        <title>Genome sequence of Pseudomonas stutzeri 273 and identification of the exopolysaccharide biosynthesis locus.</title>
        <authorList>
            <person name="Wu S."/>
            <person name="Sun C."/>
        </authorList>
    </citation>
    <scope>NUCLEOTIDE SEQUENCE [LARGE SCALE GENOMIC DNA]</scope>
    <source>
        <strain evidence="3 4">273</strain>
    </source>
</reference>
<keyword evidence="2" id="KW-0472">Membrane</keyword>
<protein>
    <submittedName>
        <fullName evidence="3">Uncharacterized protein</fullName>
    </submittedName>
</protein>
<sequence>MIQTADVPRDGSNAEQGATSAASVPGRVRSRYLLSLFAGLFGALAIFCLTLFALNRTGNLPPPAFSNISCVDEKLSFLRDNPIQSPNLLIIGSSVAWRHVDGHVLTEALPGVRPMNGAFCGLFANQSTYVGHWLLDRQPSIRSVVMIADPQDFAGCWRVPTAVLNREHVDPYVYENASPWGHYMRYFSPKSLARNALTVKAQRAGEIEWDPLVFNRFGDGPLVTSNTRELLYGRPEPLDASCFAALGKMSARLAQEGRELMVVSTPLHPQWKEKYDPDGTFLADFDKQIMETLNATGGTYWNADKDWNTPVSSFVDAVHLRWSVVQGFTAALAEQMRDAAIAPAPSSTLETAKLP</sequence>
<dbReference type="AlphaFoldDB" id="A0A172WVG3"/>
<feature type="region of interest" description="Disordered" evidence="1">
    <location>
        <begin position="1"/>
        <end position="20"/>
    </location>
</feature>
<name>A0A172WVG3_STUST</name>
<feature type="transmembrane region" description="Helical" evidence="2">
    <location>
        <begin position="32"/>
        <end position="54"/>
    </location>
</feature>
<evidence type="ECO:0000313" key="3">
    <source>
        <dbReference type="EMBL" id="ANF27392.1"/>
    </source>
</evidence>
<accession>A0A172WVG3</accession>
<dbReference type="Proteomes" id="UP000077787">
    <property type="component" value="Chromosome"/>
</dbReference>
<keyword evidence="2" id="KW-1133">Transmembrane helix</keyword>
<proteinExistence type="predicted"/>
<evidence type="ECO:0000256" key="2">
    <source>
        <dbReference type="SAM" id="Phobius"/>
    </source>
</evidence>
<dbReference type="RefSeq" id="WP_064482420.1">
    <property type="nucleotide sequence ID" value="NZ_CP015641.1"/>
</dbReference>